<accession>A0ACC4CVK9</accession>
<sequence>MTDVSDSSDLEADDIRCDTIAEKDVTDEEIEAEDLERRMWKDRIKLKRLKEKQKLAAQQAAEKQKPKQTSDQARRKKMSRAQDGILKYMLKLMEVCKARGFVYGIIPEKGKPVSGSSDNIRAWWKEKVRFDKNGPAAIAKYEAECLAMGVLSQEESLIRQPSSDNGTSGVTETPQGGHGQKKKRAISSDSDYDVDGADDGVGSVSSKDNRRNQSMDVEPLNSRDDATNPVQDKELGKKQPRRKRPRVRSSHADQHPQPQLNDDHLGVERTSTLPDINHTDLQPVEYQMHDTRHENFTSSTLRPLENGFVGESNLPQSDFNYYAGVPSANVNSTEKIYADKGPAFYPLGQNSVLHHETTYSNFYNPSLDYGTNHDRQPSQMTMSIRQEDDRFHIPAPQGNGNDLTGGEPHHLIKDTFPTEQDGAVDRQFEFDLPDFAINSPFLEMSSFSLDDLFVDPEDELIQCFGA</sequence>
<dbReference type="Proteomes" id="UP000309997">
    <property type="component" value="Unassembled WGS sequence"/>
</dbReference>
<proteinExistence type="predicted"/>
<evidence type="ECO:0000313" key="2">
    <source>
        <dbReference type="Proteomes" id="UP000309997"/>
    </source>
</evidence>
<protein>
    <submittedName>
        <fullName evidence="1">Uncharacterized protein</fullName>
    </submittedName>
</protein>
<keyword evidence="2" id="KW-1185">Reference proteome</keyword>
<evidence type="ECO:0000313" key="1">
    <source>
        <dbReference type="EMBL" id="KAL3609134.1"/>
    </source>
</evidence>
<organism evidence="1 2">
    <name type="scientific">Populus alba</name>
    <name type="common">White poplar</name>
    <dbReference type="NCBI Taxonomy" id="43335"/>
    <lineage>
        <taxon>Eukaryota</taxon>
        <taxon>Viridiplantae</taxon>
        <taxon>Streptophyta</taxon>
        <taxon>Embryophyta</taxon>
        <taxon>Tracheophyta</taxon>
        <taxon>Spermatophyta</taxon>
        <taxon>Magnoliopsida</taxon>
        <taxon>eudicotyledons</taxon>
        <taxon>Gunneridae</taxon>
        <taxon>Pentapetalae</taxon>
        <taxon>rosids</taxon>
        <taxon>fabids</taxon>
        <taxon>Malpighiales</taxon>
        <taxon>Salicaceae</taxon>
        <taxon>Saliceae</taxon>
        <taxon>Populus</taxon>
    </lineage>
</organism>
<comment type="caution">
    <text evidence="1">The sequence shown here is derived from an EMBL/GenBank/DDBJ whole genome shotgun (WGS) entry which is preliminary data.</text>
</comment>
<reference evidence="1 2" key="1">
    <citation type="journal article" date="2024" name="Plant Biotechnol. J.">
        <title>Genome and CRISPR/Cas9 system of a widespread forest tree (Populus alba) in the world.</title>
        <authorList>
            <person name="Liu Y.J."/>
            <person name="Jiang P.F."/>
            <person name="Han X.M."/>
            <person name="Li X.Y."/>
            <person name="Wang H.M."/>
            <person name="Wang Y.J."/>
            <person name="Wang X.X."/>
            <person name="Zeng Q.Y."/>
        </authorList>
    </citation>
    <scope>NUCLEOTIDE SEQUENCE [LARGE SCALE GENOMIC DNA]</scope>
    <source>
        <strain evidence="2">cv. PAL-ZL1</strain>
    </source>
</reference>
<gene>
    <name evidence="1" type="ORF">D5086_000154</name>
</gene>
<dbReference type="EMBL" id="RCHU02000001">
    <property type="protein sequence ID" value="KAL3609134.1"/>
    <property type="molecule type" value="Genomic_DNA"/>
</dbReference>
<name>A0ACC4CVK9_POPAL</name>